<proteinExistence type="predicted"/>
<keyword evidence="2" id="KW-0732">Signal</keyword>
<feature type="chain" id="PRO_5021826668" description="Outer membrane lipoprotein carrier protein LolA" evidence="2">
    <location>
        <begin position="23"/>
        <end position="242"/>
    </location>
</feature>
<organism evidence="3 4">
    <name type="scientific">Eiseniibacteriota bacterium</name>
    <dbReference type="NCBI Taxonomy" id="2212470"/>
    <lineage>
        <taxon>Bacteria</taxon>
        <taxon>Candidatus Eiseniibacteriota</taxon>
    </lineage>
</organism>
<feature type="signal peptide" evidence="2">
    <location>
        <begin position="1"/>
        <end position="22"/>
    </location>
</feature>
<dbReference type="EMBL" id="VBOZ01000008">
    <property type="protein sequence ID" value="TMQ66669.1"/>
    <property type="molecule type" value="Genomic_DNA"/>
</dbReference>
<evidence type="ECO:0000313" key="3">
    <source>
        <dbReference type="EMBL" id="TMQ66669.1"/>
    </source>
</evidence>
<evidence type="ECO:0000256" key="2">
    <source>
        <dbReference type="SAM" id="SignalP"/>
    </source>
</evidence>
<reference evidence="3 4" key="1">
    <citation type="journal article" date="2019" name="Nat. Microbiol.">
        <title>Mediterranean grassland soil C-N compound turnover is dependent on rainfall and depth, and is mediated by genomically divergent microorganisms.</title>
        <authorList>
            <person name="Diamond S."/>
            <person name="Andeer P.F."/>
            <person name="Li Z."/>
            <person name="Crits-Christoph A."/>
            <person name="Burstein D."/>
            <person name="Anantharaman K."/>
            <person name="Lane K.R."/>
            <person name="Thomas B.C."/>
            <person name="Pan C."/>
            <person name="Northen T.R."/>
            <person name="Banfield J.F."/>
        </authorList>
    </citation>
    <scope>NUCLEOTIDE SEQUENCE [LARGE SCALE GENOMIC DNA]</scope>
    <source>
        <strain evidence="3">WS_9</strain>
    </source>
</reference>
<evidence type="ECO:0000313" key="4">
    <source>
        <dbReference type="Proteomes" id="UP000317691"/>
    </source>
</evidence>
<accession>A0A538TSS2</accession>
<evidence type="ECO:0000256" key="1">
    <source>
        <dbReference type="SAM" id="MobiDB-lite"/>
    </source>
</evidence>
<sequence length="242" mass="26661">MRAELRVAVVAVVALSAIAVSAAPPAASRRDADPEEAVHAMLRPMASAPEATARVSIERSDPFGGPPEVERGRLWYLPGRGLRYKSEGKGGHEMVIDRERDAFLVYSPAERLVYRAPFTRSPLQIRRLISDPERILAKDLRSIPERRVIRGAARSGYRLRSASLGDSLGEVSTWIAADPSSGLPRWISIYSEAESVLVELRGLALLKAARPRDLDLSAPKGTPEEPLNPRELLERDNRGESR</sequence>
<feature type="region of interest" description="Disordered" evidence="1">
    <location>
        <begin position="214"/>
        <end position="242"/>
    </location>
</feature>
<protein>
    <recommendedName>
        <fullName evidence="5">Outer membrane lipoprotein carrier protein LolA</fullName>
    </recommendedName>
</protein>
<evidence type="ECO:0008006" key="5">
    <source>
        <dbReference type="Google" id="ProtNLM"/>
    </source>
</evidence>
<comment type="caution">
    <text evidence="3">The sequence shown here is derived from an EMBL/GenBank/DDBJ whole genome shotgun (WGS) entry which is preliminary data.</text>
</comment>
<feature type="compositionally biased region" description="Basic and acidic residues" evidence="1">
    <location>
        <begin position="227"/>
        <end position="242"/>
    </location>
</feature>
<dbReference type="Proteomes" id="UP000317691">
    <property type="component" value="Unassembled WGS sequence"/>
</dbReference>
<dbReference type="AlphaFoldDB" id="A0A538TSS2"/>
<gene>
    <name evidence="3" type="ORF">E6K79_01755</name>
</gene>
<name>A0A538TSS2_UNCEI</name>